<proteinExistence type="predicted"/>
<reference evidence="1 2" key="1">
    <citation type="submission" date="2017-11" db="EMBL/GenBank/DDBJ databases">
        <title>Evolution of Phototrophy in the Chloroflexi Phylum Driven by Horizontal Gene Transfer.</title>
        <authorList>
            <person name="Ward L.M."/>
            <person name="Hemp J."/>
            <person name="Shih P.M."/>
            <person name="Mcglynn S.E."/>
            <person name="Fischer W."/>
        </authorList>
    </citation>
    <scope>NUCLEOTIDE SEQUENCE [LARGE SCALE GENOMIC DNA]</scope>
    <source>
        <strain evidence="1">JP3_13</strain>
    </source>
</reference>
<name>A0A2M8PA86_9CHLR</name>
<dbReference type="AlphaFoldDB" id="A0A2M8PA86"/>
<dbReference type="EMBL" id="PGTM01000377">
    <property type="protein sequence ID" value="PJF34473.1"/>
    <property type="molecule type" value="Genomic_DNA"/>
</dbReference>
<evidence type="ECO:0000313" key="2">
    <source>
        <dbReference type="Proteomes" id="UP000229681"/>
    </source>
</evidence>
<accession>A0A2M8PA86</accession>
<protein>
    <recommendedName>
        <fullName evidence="3">Zinc-finger domain-containing protein</fullName>
    </recommendedName>
</protein>
<gene>
    <name evidence="1" type="ORF">CUN49_15500</name>
</gene>
<comment type="caution">
    <text evidence="1">The sequence shown here is derived from an EMBL/GenBank/DDBJ whole genome shotgun (WGS) entry which is preliminary data.</text>
</comment>
<sequence>MNTHPLSRYERTRKLLKIWLNVPEVALSCDDCANHMDRLVELLLADASPIGLLAAVKHHIEYCHCCQDEFEALLSILRMEQAELP</sequence>
<organism evidence="1 2">
    <name type="scientific">Candidatus Thermofonsia Clade 1 bacterium</name>
    <dbReference type="NCBI Taxonomy" id="2364210"/>
    <lineage>
        <taxon>Bacteria</taxon>
        <taxon>Bacillati</taxon>
        <taxon>Chloroflexota</taxon>
        <taxon>Candidatus Thermofontia</taxon>
        <taxon>Candidatus Thermofonsia Clade 1</taxon>
    </lineage>
</organism>
<dbReference type="Proteomes" id="UP000229681">
    <property type="component" value="Unassembled WGS sequence"/>
</dbReference>
<evidence type="ECO:0008006" key="3">
    <source>
        <dbReference type="Google" id="ProtNLM"/>
    </source>
</evidence>
<evidence type="ECO:0000313" key="1">
    <source>
        <dbReference type="EMBL" id="PJF34473.1"/>
    </source>
</evidence>